<keyword evidence="1" id="KW-1133">Transmembrane helix</keyword>
<proteinExistence type="predicted"/>
<protein>
    <submittedName>
        <fullName evidence="3">Uncharacterized protein</fullName>
    </submittedName>
</protein>
<reference evidence="3" key="1">
    <citation type="submission" date="2022-11" db="UniProtKB">
        <authorList>
            <consortium name="WormBaseParasite"/>
        </authorList>
    </citation>
    <scope>IDENTIFICATION</scope>
</reference>
<accession>A0A914DGQ8</accession>
<sequence length="64" mass="6750">MIIASLAVVAAQSQSVSDNKKKGVEPVAIAVVFLSASMMLSDIVAMFGLAKHRIALILPHLFIS</sequence>
<name>A0A914DGQ8_9BILA</name>
<evidence type="ECO:0000313" key="3">
    <source>
        <dbReference type="WBParaSite" id="ACRNAN_scaffold2683.g13353.t1"/>
    </source>
</evidence>
<keyword evidence="1" id="KW-0472">Membrane</keyword>
<dbReference type="Proteomes" id="UP000887540">
    <property type="component" value="Unplaced"/>
</dbReference>
<feature type="transmembrane region" description="Helical" evidence="1">
    <location>
        <begin position="27"/>
        <end position="50"/>
    </location>
</feature>
<organism evidence="2 3">
    <name type="scientific">Acrobeloides nanus</name>
    <dbReference type="NCBI Taxonomy" id="290746"/>
    <lineage>
        <taxon>Eukaryota</taxon>
        <taxon>Metazoa</taxon>
        <taxon>Ecdysozoa</taxon>
        <taxon>Nematoda</taxon>
        <taxon>Chromadorea</taxon>
        <taxon>Rhabditida</taxon>
        <taxon>Tylenchina</taxon>
        <taxon>Cephalobomorpha</taxon>
        <taxon>Cephaloboidea</taxon>
        <taxon>Cephalobidae</taxon>
        <taxon>Acrobeloides</taxon>
    </lineage>
</organism>
<dbReference type="WBParaSite" id="ACRNAN_scaffold2683.g13353.t1">
    <property type="protein sequence ID" value="ACRNAN_scaffold2683.g13353.t1"/>
    <property type="gene ID" value="ACRNAN_scaffold2683.g13353"/>
</dbReference>
<keyword evidence="1" id="KW-0812">Transmembrane</keyword>
<dbReference type="AlphaFoldDB" id="A0A914DGQ8"/>
<keyword evidence="2" id="KW-1185">Reference proteome</keyword>
<evidence type="ECO:0000256" key="1">
    <source>
        <dbReference type="SAM" id="Phobius"/>
    </source>
</evidence>
<evidence type="ECO:0000313" key="2">
    <source>
        <dbReference type="Proteomes" id="UP000887540"/>
    </source>
</evidence>